<dbReference type="SUPFAM" id="SSF103473">
    <property type="entry name" value="MFS general substrate transporter"/>
    <property type="match status" value="1"/>
</dbReference>
<dbReference type="OrthoDB" id="4871734at2"/>
<proteinExistence type="predicted"/>
<sequence>MVRFLIRAAIFLGTAALGLLIAWLVLPGFDIDWTGFLVAMLIFAIAQSLLSPLISKLAQRHAPAILGGVGLVSTFIALLLAHWIGNGLQIDGLLTWVLATLIVWLVTALGTWLLPLIFLKRRAGERREARR</sequence>
<keyword evidence="2" id="KW-1185">Reference proteome</keyword>
<gene>
    <name evidence="1" type="ORF">DCE93_13750</name>
</gene>
<dbReference type="Proteomes" id="UP000244729">
    <property type="component" value="Chromosome"/>
</dbReference>
<evidence type="ECO:0000313" key="2">
    <source>
        <dbReference type="Proteomes" id="UP000244729"/>
    </source>
</evidence>
<evidence type="ECO:0000313" key="1">
    <source>
        <dbReference type="EMBL" id="AWB96578.1"/>
    </source>
</evidence>
<dbReference type="InterPro" id="IPR007165">
    <property type="entry name" value="Phage_holin_4_2"/>
</dbReference>
<protein>
    <submittedName>
        <fullName evidence="1">Uncharacterized protein</fullName>
    </submittedName>
</protein>
<dbReference type="Pfam" id="PF04020">
    <property type="entry name" value="Phage_holin_4_2"/>
    <property type="match status" value="1"/>
</dbReference>
<dbReference type="AlphaFoldDB" id="A0A2S0WZ25"/>
<reference evidence="1 2" key="1">
    <citation type="submission" date="2018-04" db="EMBL/GenBank/DDBJ databases">
        <authorList>
            <person name="Li J."/>
        </authorList>
    </citation>
    <scope>NUCLEOTIDE SEQUENCE [LARGE SCALE GENOMIC DNA]</scope>
    <source>
        <strain evidence="2">30A</strain>
    </source>
</reference>
<dbReference type="EMBL" id="CP028913">
    <property type="protein sequence ID" value="AWB96578.1"/>
    <property type="molecule type" value="Genomic_DNA"/>
</dbReference>
<dbReference type="KEGG" id="agm:DCE93_13750"/>
<dbReference type="RefSeq" id="WP_108596374.1">
    <property type="nucleotide sequence ID" value="NZ_CP028913.1"/>
</dbReference>
<dbReference type="InterPro" id="IPR036259">
    <property type="entry name" value="MFS_trans_sf"/>
</dbReference>
<accession>A0A2S0WZ25</accession>
<name>A0A2S0WZ25_9MICO</name>
<organism evidence="1 2">
    <name type="scientific">Agromyces badenianii</name>
    <dbReference type="NCBI Taxonomy" id="2080742"/>
    <lineage>
        <taxon>Bacteria</taxon>
        <taxon>Bacillati</taxon>
        <taxon>Actinomycetota</taxon>
        <taxon>Actinomycetes</taxon>
        <taxon>Micrococcales</taxon>
        <taxon>Microbacteriaceae</taxon>
        <taxon>Agromyces</taxon>
    </lineage>
</organism>